<evidence type="ECO:0000256" key="4">
    <source>
        <dbReference type="ARBA" id="ARBA00022795"/>
    </source>
</evidence>
<keyword evidence="6" id="KW-0282">Flagellum</keyword>
<dbReference type="Proteomes" id="UP001597231">
    <property type="component" value="Unassembled WGS sequence"/>
</dbReference>
<protein>
    <submittedName>
        <fullName evidence="6">Flagellar protein FliS</fullName>
    </submittedName>
</protein>
<evidence type="ECO:0000256" key="5">
    <source>
        <dbReference type="ARBA" id="ARBA00023186"/>
    </source>
</evidence>
<evidence type="ECO:0000256" key="3">
    <source>
        <dbReference type="ARBA" id="ARBA00022490"/>
    </source>
</evidence>
<dbReference type="Pfam" id="PF02561">
    <property type="entry name" value="FliS"/>
    <property type="match status" value="1"/>
</dbReference>
<name>A0ABW3TVK3_9BACL</name>
<accession>A0ABW3TVK3</accession>
<dbReference type="RefSeq" id="WP_381480129.1">
    <property type="nucleotide sequence ID" value="NZ_JBHTLT010000031.1"/>
</dbReference>
<organism evidence="6 7">
    <name type="scientific">Sporosarcina contaminans</name>
    <dbReference type="NCBI Taxonomy" id="633403"/>
    <lineage>
        <taxon>Bacteria</taxon>
        <taxon>Bacillati</taxon>
        <taxon>Bacillota</taxon>
        <taxon>Bacilli</taxon>
        <taxon>Bacillales</taxon>
        <taxon>Caryophanaceae</taxon>
        <taxon>Sporosarcina</taxon>
    </lineage>
</organism>
<keyword evidence="3" id="KW-0963">Cytoplasm</keyword>
<dbReference type="InterPro" id="IPR036584">
    <property type="entry name" value="FliS_sf"/>
</dbReference>
<keyword evidence="6" id="KW-0966">Cell projection</keyword>
<reference evidence="7" key="1">
    <citation type="journal article" date="2019" name="Int. J. Syst. Evol. Microbiol.">
        <title>The Global Catalogue of Microorganisms (GCM) 10K type strain sequencing project: providing services to taxonomists for standard genome sequencing and annotation.</title>
        <authorList>
            <consortium name="The Broad Institute Genomics Platform"/>
            <consortium name="The Broad Institute Genome Sequencing Center for Infectious Disease"/>
            <person name="Wu L."/>
            <person name="Ma J."/>
        </authorList>
    </citation>
    <scope>NUCLEOTIDE SEQUENCE [LARGE SCALE GENOMIC DNA]</scope>
    <source>
        <strain evidence="7">CCUG 53915</strain>
    </source>
</reference>
<proteinExistence type="inferred from homology"/>
<evidence type="ECO:0000313" key="6">
    <source>
        <dbReference type="EMBL" id="MFD1204770.1"/>
    </source>
</evidence>
<dbReference type="SUPFAM" id="SSF101116">
    <property type="entry name" value="Flagellar export chaperone FliS"/>
    <property type="match status" value="1"/>
</dbReference>
<dbReference type="EMBL" id="JBHTLT010000031">
    <property type="protein sequence ID" value="MFD1204770.1"/>
    <property type="molecule type" value="Genomic_DNA"/>
</dbReference>
<comment type="subcellular location">
    <subcellularLocation>
        <location evidence="1">Cytoplasm</location>
        <location evidence="1">Cytosol</location>
    </subcellularLocation>
</comment>
<dbReference type="Gene3D" id="1.20.120.340">
    <property type="entry name" value="Flagellar protein FliS"/>
    <property type="match status" value="1"/>
</dbReference>
<evidence type="ECO:0000313" key="7">
    <source>
        <dbReference type="Proteomes" id="UP001597231"/>
    </source>
</evidence>
<dbReference type="PANTHER" id="PTHR34773">
    <property type="entry name" value="FLAGELLAR SECRETION CHAPERONE FLIS"/>
    <property type="match status" value="1"/>
</dbReference>
<keyword evidence="4" id="KW-1005">Bacterial flagellum biogenesis</keyword>
<evidence type="ECO:0000256" key="2">
    <source>
        <dbReference type="ARBA" id="ARBA00008787"/>
    </source>
</evidence>
<keyword evidence="7" id="KW-1185">Reference proteome</keyword>
<keyword evidence="6" id="KW-0969">Cilium</keyword>
<keyword evidence="5" id="KW-0143">Chaperone</keyword>
<sequence>MYTENNIIDIEKAIEIYRESNMSTLSMMEYVILLLNGLRKNVQLCGEAIIANNAEQRDHSLQKAQQFIFELMTTIDHDAEDSEKHLLLYIHLNQCLVNVKLTKTDRKIAHVDEIIQQLIASWEVAKQVTRRRNFQTDQL</sequence>
<comment type="caution">
    <text evidence="6">The sequence shown here is derived from an EMBL/GenBank/DDBJ whole genome shotgun (WGS) entry which is preliminary data.</text>
</comment>
<evidence type="ECO:0000256" key="1">
    <source>
        <dbReference type="ARBA" id="ARBA00004514"/>
    </source>
</evidence>
<dbReference type="InterPro" id="IPR003713">
    <property type="entry name" value="FliS"/>
</dbReference>
<comment type="similarity">
    <text evidence="2">Belongs to the FliS family.</text>
</comment>
<gene>
    <name evidence="6" type="ORF">ACFQ38_06620</name>
</gene>
<dbReference type="PANTHER" id="PTHR34773:SF1">
    <property type="entry name" value="FLAGELLAR SECRETION CHAPERONE FLIS"/>
    <property type="match status" value="1"/>
</dbReference>